<evidence type="ECO:0000256" key="1">
    <source>
        <dbReference type="ARBA" id="ARBA00022679"/>
    </source>
</evidence>
<dbReference type="GO" id="GO:0004788">
    <property type="term" value="F:thiamine diphosphokinase activity"/>
    <property type="evidence" value="ECO:0007669"/>
    <property type="project" value="UniProtKB-UniRule"/>
</dbReference>
<dbReference type="InterPro" id="IPR006282">
    <property type="entry name" value="Thi_PPkinase"/>
</dbReference>
<reference evidence="7" key="1">
    <citation type="submission" date="2023-07" db="EMBL/GenBank/DDBJ databases">
        <title>Genomic Encyclopedia of Type Strains, Phase IV (KMG-IV): sequencing the most valuable type-strain genomes for metagenomic binning, comparative biology and taxonomic classification.</title>
        <authorList>
            <person name="Goeker M."/>
        </authorList>
    </citation>
    <scope>NUCLEOTIDE SEQUENCE</scope>
    <source>
        <strain evidence="7">DSM 23947</strain>
    </source>
</reference>
<dbReference type="GO" id="GO:0030975">
    <property type="term" value="F:thiamine binding"/>
    <property type="evidence" value="ECO:0007669"/>
    <property type="project" value="InterPro"/>
</dbReference>
<dbReference type="InterPro" id="IPR007371">
    <property type="entry name" value="TPK_catalytic"/>
</dbReference>
<gene>
    <name evidence="7" type="ORF">J2S13_001481</name>
</gene>
<keyword evidence="1 7" id="KW-0808">Transferase</keyword>
<sequence length="218" mass="25244">MQIGIVAGGPKRYIPELMPFAKSDWIWVGVDRGVYYLLENGIRPNVAFGDFDSVTKKEWQEIQEKVTDLKKYKPEKDETDMELALVWAFKQRPEKVYIFGATGGRLDHFLANIGLLVREEWIHDEIQFEMVDKTNRISVYTPGTYELPRHSEMKYISFVPVTPIVKEITLKGFKYPLTNKTIRIGSTLCISNELVEKKGTFSFSDGILIMIRSRDERL</sequence>
<dbReference type="SUPFAM" id="SSF63862">
    <property type="entry name" value="Thiamin pyrophosphokinase, substrate-binding domain"/>
    <property type="match status" value="1"/>
</dbReference>
<keyword evidence="8" id="KW-1185">Reference proteome</keyword>
<keyword evidence="3" id="KW-0418">Kinase</keyword>
<dbReference type="Pfam" id="PF04265">
    <property type="entry name" value="TPK_B1_binding"/>
    <property type="match status" value="1"/>
</dbReference>
<dbReference type="PANTHER" id="PTHR41299">
    <property type="entry name" value="THIAMINE PYROPHOSPHOKINASE"/>
    <property type="match status" value="1"/>
</dbReference>
<evidence type="ECO:0000313" key="8">
    <source>
        <dbReference type="Proteomes" id="UP001237207"/>
    </source>
</evidence>
<dbReference type="CDD" id="cd07995">
    <property type="entry name" value="TPK"/>
    <property type="match status" value="1"/>
</dbReference>
<dbReference type="SMART" id="SM00983">
    <property type="entry name" value="TPK_B1_binding"/>
    <property type="match status" value="1"/>
</dbReference>
<dbReference type="GO" id="GO:0016301">
    <property type="term" value="F:kinase activity"/>
    <property type="evidence" value="ECO:0007669"/>
    <property type="project" value="UniProtKB-KW"/>
</dbReference>
<evidence type="ECO:0000313" key="7">
    <source>
        <dbReference type="EMBL" id="MDQ0215082.1"/>
    </source>
</evidence>
<keyword evidence="4" id="KW-0067">ATP-binding</keyword>
<dbReference type="PANTHER" id="PTHR41299:SF1">
    <property type="entry name" value="THIAMINE PYROPHOSPHOKINASE"/>
    <property type="match status" value="1"/>
</dbReference>
<accession>A0AAJ1T0Q6</accession>
<dbReference type="NCBIfam" id="TIGR01378">
    <property type="entry name" value="thi_PPkinase"/>
    <property type="match status" value="1"/>
</dbReference>
<proteinExistence type="predicted"/>
<evidence type="ECO:0000256" key="4">
    <source>
        <dbReference type="ARBA" id="ARBA00022840"/>
    </source>
</evidence>
<dbReference type="InterPro" id="IPR036371">
    <property type="entry name" value="TPK_B1-bd_sf"/>
</dbReference>
<dbReference type="InterPro" id="IPR053149">
    <property type="entry name" value="TPK"/>
</dbReference>
<keyword evidence="2" id="KW-0547">Nucleotide-binding</keyword>
<dbReference type="AlphaFoldDB" id="A0AAJ1T0Q6"/>
<organism evidence="7 8">
    <name type="scientific">Oikeobacillus pervagus</name>
    <dbReference type="NCBI Taxonomy" id="1325931"/>
    <lineage>
        <taxon>Bacteria</taxon>
        <taxon>Bacillati</taxon>
        <taxon>Bacillota</taxon>
        <taxon>Bacilli</taxon>
        <taxon>Bacillales</taxon>
        <taxon>Bacillaceae</taxon>
        <taxon>Oikeobacillus</taxon>
    </lineage>
</organism>
<dbReference type="GO" id="GO:0006772">
    <property type="term" value="P:thiamine metabolic process"/>
    <property type="evidence" value="ECO:0007669"/>
    <property type="project" value="UniProtKB-UniRule"/>
</dbReference>
<dbReference type="RefSeq" id="WP_307257077.1">
    <property type="nucleotide sequence ID" value="NZ_JAUSUC010000014.1"/>
</dbReference>
<dbReference type="EMBL" id="JAUSUC010000014">
    <property type="protein sequence ID" value="MDQ0215082.1"/>
    <property type="molecule type" value="Genomic_DNA"/>
</dbReference>
<dbReference type="InterPro" id="IPR007373">
    <property type="entry name" value="Thiamin_PyroPKinase_B1-bd"/>
</dbReference>
<evidence type="ECO:0000259" key="6">
    <source>
        <dbReference type="SMART" id="SM00983"/>
    </source>
</evidence>
<dbReference type="Pfam" id="PF04263">
    <property type="entry name" value="TPK_catalytic"/>
    <property type="match status" value="1"/>
</dbReference>
<protein>
    <recommendedName>
        <fullName evidence="5">Thiamine diphosphokinase</fullName>
        <ecNumber evidence="5">2.7.6.2</ecNumber>
    </recommendedName>
</protein>
<comment type="caution">
    <text evidence="7">The sequence shown here is derived from an EMBL/GenBank/DDBJ whole genome shotgun (WGS) entry which is preliminary data.</text>
</comment>
<dbReference type="Proteomes" id="UP001237207">
    <property type="component" value="Unassembled WGS sequence"/>
</dbReference>
<dbReference type="EC" id="2.7.6.2" evidence="5"/>
<dbReference type="SUPFAM" id="SSF63999">
    <property type="entry name" value="Thiamin pyrophosphokinase, catalytic domain"/>
    <property type="match status" value="1"/>
</dbReference>
<dbReference type="GO" id="GO:0009229">
    <property type="term" value="P:thiamine diphosphate biosynthetic process"/>
    <property type="evidence" value="ECO:0007669"/>
    <property type="project" value="InterPro"/>
</dbReference>
<evidence type="ECO:0000256" key="3">
    <source>
        <dbReference type="ARBA" id="ARBA00022777"/>
    </source>
</evidence>
<dbReference type="Gene3D" id="3.40.50.10240">
    <property type="entry name" value="Thiamin pyrophosphokinase, catalytic domain"/>
    <property type="match status" value="1"/>
</dbReference>
<name>A0AAJ1T0Q6_9BACI</name>
<evidence type="ECO:0000256" key="5">
    <source>
        <dbReference type="NCBIfam" id="TIGR01378"/>
    </source>
</evidence>
<dbReference type="GO" id="GO:0005524">
    <property type="term" value="F:ATP binding"/>
    <property type="evidence" value="ECO:0007669"/>
    <property type="project" value="UniProtKB-KW"/>
</dbReference>
<feature type="domain" description="Thiamin pyrophosphokinase thiamin-binding" evidence="6">
    <location>
        <begin position="143"/>
        <end position="209"/>
    </location>
</feature>
<evidence type="ECO:0000256" key="2">
    <source>
        <dbReference type="ARBA" id="ARBA00022741"/>
    </source>
</evidence>
<dbReference type="InterPro" id="IPR036759">
    <property type="entry name" value="TPK_catalytic_sf"/>
</dbReference>